<comment type="caution">
    <text evidence="2">The sequence shown here is derived from an EMBL/GenBank/DDBJ whole genome shotgun (WGS) entry which is preliminary data.</text>
</comment>
<evidence type="ECO:0000313" key="3">
    <source>
        <dbReference type="Proteomes" id="UP000262969"/>
    </source>
</evidence>
<dbReference type="Proteomes" id="UP000262969">
    <property type="component" value="Unassembled WGS sequence"/>
</dbReference>
<evidence type="ECO:0000259" key="1">
    <source>
        <dbReference type="Pfam" id="PF13556"/>
    </source>
</evidence>
<evidence type="ECO:0000313" key="2">
    <source>
        <dbReference type="EMBL" id="HCL01523.1"/>
    </source>
</evidence>
<dbReference type="InterPro" id="IPR042070">
    <property type="entry name" value="PucR_C-HTH_sf"/>
</dbReference>
<dbReference type="EMBL" id="DPVV01000131">
    <property type="protein sequence ID" value="HCL01523.1"/>
    <property type="molecule type" value="Genomic_DNA"/>
</dbReference>
<dbReference type="InterPro" id="IPR025736">
    <property type="entry name" value="PucR_C-HTH_dom"/>
</dbReference>
<protein>
    <recommendedName>
        <fullName evidence="1">PucR C-terminal helix-turn-helix domain-containing protein</fullName>
    </recommendedName>
</protein>
<reference evidence="2 3" key="1">
    <citation type="journal article" date="2018" name="Nat. Biotechnol.">
        <title>A standardized bacterial taxonomy based on genome phylogeny substantially revises the tree of life.</title>
        <authorList>
            <person name="Parks D.H."/>
            <person name="Chuvochina M."/>
            <person name="Waite D.W."/>
            <person name="Rinke C."/>
            <person name="Skarshewski A."/>
            <person name="Chaumeil P.A."/>
            <person name="Hugenholtz P."/>
        </authorList>
    </citation>
    <scope>NUCLEOTIDE SEQUENCE [LARGE SCALE GENOMIC DNA]</scope>
    <source>
        <strain evidence="2">UBA11728</strain>
    </source>
</reference>
<dbReference type="AlphaFoldDB" id="A0A3D2X4F7"/>
<accession>A0A3D2X4F7</accession>
<organism evidence="2 3">
    <name type="scientific">Lachnoclostridium phytofermentans</name>
    <dbReference type="NCBI Taxonomy" id="66219"/>
    <lineage>
        <taxon>Bacteria</taxon>
        <taxon>Bacillati</taxon>
        <taxon>Bacillota</taxon>
        <taxon>Clostridia</taxon>
        <taxon>Lachnospirales</taxon>
        <taxon>Lachnospiraceae</taxon>
    </lineage>
</organism>
<proteinExistence type="predicted"/>
<sequence length="52" mass="6281">MRLDDNNHLFIHKNTLQNKLKRISERTGYDPRSIRHSSLFYIAIYRDISDSM</sequence>
<dbReference type="Pfam" id="PF13556">
    <property type="entry name" value="HTH_30"/>
    <property type="match status" value="1"/>
</dbReference>
<gene>
    <name evidence="2" type="ORF">DHW61_03765</name>
</gene>
<dbReference type="Gene3D" id="1.10.10.2840">
    <property type="entry name" value="PucR C-terminal helix-turn-helix domain"/>
    <property type="match status" value="1"/>
</dbReference>
<name>A0A3D2X4F7_9FIRM</name>
<feature type="domain" description="PucR C-terminal helix-turn-helix" evidence="1">
    <location>
        <begin position="8"/>
        <end position="44"/>
    </location>
</feature>